<evidence type="ECO:0000256" key="3">
    <source>
        <dbReference type="ARBA" id="ARBA00023125"/>
    </source>
</evidence>
<evidence type="ECO:0000313" key="6">
    <source>
        <dbReference type="EMBL" id="SSW70529.1"/>
    </source>
</evidence>
<keyword evidence="7" id="KW-1185">Reference proteome</keyword>
<dbReference type="Gene3D" id="1.10.10.10">
    <property type="entry name" value="Winged helix-like DNA-binding domain superfamily/Winged helix DNA-binding domain"/>
    <property type="match status" value="1"/>
</dbReference>
<keyword evidence="3" id="KW-0238">DNA-binding</keyword>
<dbReference type="Pfam" id="PF00126">
    <property type="entry name" value="HTH_1"/>
    <property type="match status" value="1"/>
</dbReference>
<comment type="similarity">
    <text evidence="1">Belongs to the LysR transcriptional regulatory family.</text>
</comment>
<keyword evidence="4" id="KW-0804">Transcription</keyword>
<dbReference type="InterPro" id="IPR000847">
    <property type="entry name" value="LysR_HTH_N"/>
</dbReference>
<dbReference type="Pfam" id="PF03466">
    <property type="entry name" value="LysR_substrate"/>
    <property type="match status" value="1"/>
</dbReference>
<dbReference type="SUPFAM" id="SSF53850">
    <property type="entry name" value="Periplasmic binding protein-like II"/>
    <property type="match status" value="1"/>
</dbReference>
<dbReference type="InterPro" id="IPR036388">
    <property type="entry name" value="WH-like_DNA-bd_sf"/>
</dbReference>
<proteinExistence type="inferred from homology"/>
<evidence type="ECO:0000256" key="1">
    <source>
        <dbReference type="ARBA" id="ARBA00009437"/>
    </source>
</evidence>
<dbReference type="AlphaFoldDB" id="A0A446CRQ2"/>
<dbReference type="GO" id="GO:0003677">
    <property type="term" value="F:DNA binding"/>
    <property type="evidence" value="ECO:0007669"/>
    <property type="project" value="UniProtKB-KW"/>
</dbReference>
<dbReference type="RefSeq" id="WP_129529751.1">
    <property type="nucleotide sequence ID" value="NZ_UFQB01000024.1"/>
</dbReference>
<evidence type="ECO:0000256" key="4">
    <source>
        <dbReference type="ARBA" id="ARBA00023163"/>
    </source>
</evidence>
<reference evidence="6 7" key="1">
    <citation type="submission" date="2018-07" db="EMBL/GenBank/DDBJ databases">
        <authorList>
            <person name="Peeters C."/>
        </authorList>
    </citation>
    <scope>NUCLEOTIDE SEQUENCE [LARGE SCALE GENOMIC DNA]</scope>
    <source>
        <strain evidence="6 7">LMG 3411</strain>
    </source>
</reference>
<dbReference type="PRINTS" id="PR00039">
    <property type="entry name" value="HTHLYSR"/>
</dbReference>
<dbReference type="PANTHER" id="PTHR30346">
    <property type="entry name" value="TRANSCRIPTIONAL DUAL REGULATOR HCAR-RELATED"/>
    <property type="match status" value="1"/>
</dbReference>
<dbReference type="Gene3D" id="3.40.190.10">
    <property type="entry name" value="Periplasmic binding protein-like II"/>
    <property type="match status" value="2"/>
</dbReference>
<dbReference type="InterPro" id="IPR005119">
    <property type="entry name" value="LysR_subst-bd"/>
</dbReference>
<accession>A0A446CRQ2</accession>
<dbReference type="SUPFAM" id="SSF46785">
    <property type="entry name" value="Winged helix' DNA-binding domain"/>
    <property type="match status" value="1"/>
</dbReference>
<gene>
    <name evidence="6" type="primary">gltC_22</name>
    <name evidence="6" type="ORF">AGI3411_04683</name>
</gene>
<dbReference type="OrthoDB" id="5292387at2"/>
<dbReference type="FunFam" id="1.10.10.10:FF:000001">
    <property type="entry name" value="LysR family transcriptional regulator"/>
    <property type="match status" value="1"/>
</dbReference>
<keyword evidence="2" id="KW-0805">Transcription regulation</keyword>
<dbReference type="GO" id="GO:0032993">
    <property type="term" value="C:protein-DNA complex"/>
    <property type="evidence" value="ECO:0007669"/>
    <property type="project" value="TreeGrafter"/>
</dbReference>
<evidence type="ECO:0000313" key="7">
    <source>
        <dbReference type="Proteomes" id="UP000289184"/>
    </source>
</evidence>
<dbReference type="Proteomes" id="UP000289184">
    <property type="component" value="Unassembled WGS sequence"/>
</dbReference>
<organism evidence="6 7">
    <name type="scientific">Achromobacter agilis</name>
    <dbReference type="NCBI Taxonomy" id="1353888"/>
    <lineage>
        <taxon>Bacteria</taxon>
        <taxon>Pseudomonadati</taxon>
        <taxon>Pseudomonadota</taxon>
        <taxon>Betaproteobacteria</taxon>
        <taxon>Burkholderiales</taxon>
        <taxon>Alcaligenaceae</taxon>
        <taxon>Achromobacter</taxon>
    </lineage>
</organism>
<dbReference type="GO" id="GO:0003700">
    <property type="term" value="F:DNA-binding transcription factor activity"/>
    <property type="evidence" value="ECO:0007669"/>
    <property type="project" value="InterPro"/>
</dbReference>
<dbReference type="InterPro" id="IPR036390">
    <property type="entry name" value="WH_DNA-bd_sf"/>
</dbReference>
<evidence type="ECO:0000256" key="2">
    <source>
        <dbReference type="ARBA" id="ARBA00023015"/>
    </source>
</evidence>
<feature type="domain" description="HTH lysR-type" evidence="5">
    <location>
        <begin position="1"/>
        <end position="58"/>
    </location>
</feature>
<protein>
    <submittedName>
        <fullName evidence="6">HTH-type transcriptional regulator GltC</fullName>
    </submittedName>
</protein>
<sequence>MEIRQLRYFAVLAEELNFTRAAARLHISQPPLSLQIAQLERELDVRLFDRNNRRVTLTEAGEAFLNDVRALLASLKEATVRVRAVDQGLAGRIEVGLSGSHFLGPVPALIARYTAEHPQVSVLLNEMNPAAQLEALRGHRIDVSISRTAVDDEELQAMPLWPDPVVAVLPRQHPLAGRKRLELSDLAGDAFVMLRQDTSGFARFLAETCARAGLPLSVAQTVAEVPAQLALVAAGLGVALVPRSTCRHADDRVAVCRLPADISRATVYAVSRRQGRRRALDTFLQTAAQMGDGKA</sequence>
<dbReference type="PANTHER" id="PTHR30346:SF0">
    <property type="entry name" value="HCA OPERON TRANSCRIPTIONAL ACTIVATOR HCAR"/>
    <property type="match status" value="1"/>
</dbReference>
<evidence type="ECO:0000259" key="5">
    <source>
        <dbReference type="PROSITE" id="PS50931"/>
    </source>
</evidence>
<name>A0A446CRQ2_9BURK</name>
<dbReference type="EMBL" id="UFQB01000024">
    <property type="protein sequence ID" value="SSW70529.1"/>
    <property type="molecule type" value="Genomic_DNA"/>
</dbReference>
<dbReference type="PROSITE" id="PS50931">
    <property type="entry name" value="HTH_LYSR"/>
    <property type="match status" value="1"/>
</dbReference>